<protein>
    <recommendedName>
        <fullName evidence="4">dihydropteroate synthase</fullName>
        <ecNumber evidence="4">2.5.1.15</ecNumber>
    </recommendedName>
</protein>
<dbReference type="PROSITE" id="PS00793">
    <property type="entry name" value="DHPS_2"/>
    <property type="match status" value="1"/>
</dbReference>
<dbReference type="Pfam" id="PF00809">
    <property type="entry name" value="Pterin_bind"/>
    <property type="match status" value="1"/>
</dbReference>
<dbReference type="InterPro" id="IPR000489">
    <property type="entry name" value="Pterin-binding_dom"/>
</dbReference>
<evidence type="ECO:0000256" key="8">
    <source>
        <dbReference type="ARBA" id="ARBA00022909"/>
    </source>
</evidence>
<dbReference type="GO" id="GO:0046654">
    <property type="term" value="P:tetrahydrofolate biosynthetic process"/>
    <property type="evidence" value="ECO:0007669"/>
    <property type="project" value="TreeGrafter"/>
</dbReference>
<comment type="catalytic activity">
    <reaction evidence="1">
        <text>(7,8-dihydropterin-6-yl)methyl diphosphate + 4-aminobenzoate = 7,8-dihydropteroate + diphosphate</text>
        <dbReference type="Rhea" id="RHEA:19949"/>
        <dbReference type="ChEBI" id="CHEBI:17836"/>
        <dbReference type="ChEBI" id="CHEBI:17839"/>
        <dbReference type="ChEBI" id="CHEBI:33019"/>
        <dbReference type="ChEBI" id="CHEBI:72950"/>
        <dbReference type="EC" id="2.5.1.15"/>
    </reaction>
</comment>
<evidence type="ECO:0000256" key="5">
    <source>
        <dbReference type="ARBA" id="ARBA00022679"/>
    </source>
</evidence>
<dbReference type="InterPro" id="IPR011005">
    <property type="entry name" value="Dihydropteroate_synth-like_sf"/>
</dbReference>
<name>A0A644TSL2_9ZZZZ</name>
<dbReference type="InterPro" id="IPR006390">
    <property type="entry name" value="DHP_synth_dom"/>
</dbReference>
<comment type="caution">
    <text evidence="10">The sequence shown here is derived from an EMBL/GenBank/DDBJ whole genome shotgun (WGS) entry which is preliminary data.</text>
</comment>
<organism evidence="10">
    <name type="scientific">bioreactor metagenome</name>
    <dbReference type="NCBI Taxonomy" id="1076179"/>
    <lineage>
        <taxon>unclassified sequences</taxon>
        <taxon>metagenomes</taxon>
        <taxon>ecological metagenomes</taxon>
    </lineage>
</organism>
<dbReference type="NCBIfam" id="TIGR01496">
    <property type="entry name" value="DHPS"/>
    <property type="match status" value="1"/>
</dbReference>
<dbReference type="PROSITE" id="PS00792">
    <property type="entry name" value="DHPS_1"/>
    <property type="match status" value="1"/>
</dbReference>
<dbReference type="EC" id="2.5.1.15" evidence="4"/>
<dbReference type="PANTHER" id="PTHR20941:SF1">
    <property type="entry name" value="FOLIC ACID SYNTHESIS PROTEIN FOL1"/>
    <property type="match status" value="1"/>
</dbReference>
<dbReference type="InterPro" id="IPR045031">
    <property type="entry name" value="DHP_synth-like"/>
</dbReference>
<keyword evidence="5 10" id="KW-0808">Transferase</keyword>
<evidence type="ECO:0000313" key="10">
    <source>
        <dbReference type="EMBL" id="MPL69986.1"/>
    </source>
</evidence>
<accession>A0A644TSL2</accession>
<gene>
    <name evidence="10" type="primary">folP_6</name>
    <name evidence="10" type="ORF">SDC9_15737</name>
</gene>
<dbReference type="GO" id="GO:0046656">
    <property type="term" value="P:folic acid biosynthetic process"/>
    <property type="evidence" value="ECO:0007669"/>
    <property type="project" value="UniProtKB-KW"/>
</dbReference>
<evidence type="ECO:0000256" key="6">
    <source>
        <dbReference type="ARBA" id="ARBA00022723"/>
    </source>
</evidence>
<dbReference type="GO" id="GO:0005829">
    <property type="term" value="C:cytosol"/>
    <property type="evidence" value="ECO:0007669"/>
    <property type="project" value="TreeGrafter"/>
</dbReference>
<dbReference type="EMBL" id="VSSQ01000050">
    <property type="protein sequence ID" value="MPL69986.1"/>
    <property type="molecule type" value="Genomic_DNA"/>
</dbReference>
<dbReference type="GO" id="GO:0004156">
    <property type="term" value="F:dihydropteroate synthase activity"/>
    <property type="evidence" value="ECO:0007669"/>
    <property type="project" value="UniProtKB-EC"/>
</dbReference>
<keyword evidence="7" id="KW-0460">Magnesium</keyword>
<keyword evidence="8" id="KW-0289">Folate biosynthesis</keyword>
<sequence length="273" mass="30714">MQGKLISLQKPLIMGILNLTNDSFFDGGKYINNVEKAVNHAKEMIDDGADIIDIGACSTRPGANLVSKEEELKQLIPVIKKIRKQFPDIIISIDTVWADVAKETINEGANIINDISAGQFDDQLFKVMGEIKAPYVLTHTPSTPDKMQERTHYDNIFLDISKYFAEKIEELRNLGVVDIILDLGFGFGKTVEQNYFLLNHIEDFKTFGLPILTGISRKTMIHKPLAITPQQALNGTTFLHAFALITKSNILRVHDVREAKECVKLFELIENNK</sequence>
<comment type="cofactor">
    <cofactor evidence="2">
        <name>Mg(2+)</name>
        <dbReference type="ChEBI" id="CHEBI:18420"/>
    </cofactor>
</comment>
<feature type="domain" description="Pterin-binding" evidence="9">
    <location>
        <begin position="11"/>
        <end position="264"/>
    </location>
</feature>
<evidence type="ECO:0000256" key="7">
    <source>
        <dbReference type="ARBA" id="ARBA00022842"/>
    </source>
</evidence>
<evidence type="ECO:0000256" key="3">
    <source>
        <dbReference type="ARBA" id="ARBA00004763"/>
    </source>
</evidence>
<dbReference type="CDD" id="cd00739">
    <property type="entry name" value="DHPS"/>
    <property type="match status" value="1"/>
</dbReference>
<dbReference type="SUPFAM" id="SSF51717">
    <property type="entry name" value="Dihydropteroate synthetase-like"/>
    <property type="match status" value="1"/>
</dbReference>
<dbReference type="PROSITE" id="PS50972">
    <property type="entry name" value="PTERIN_BINDING"/>
    <property type="match status" value="1"/>
</dbReference>
<comment type="pathway">
    <text evidence="3">Cofactor biosynthesis; tetrahydrofolate biosynthesis; 7,8-dihydrofolate from 2-amino-4-hydroxy-6-hydroxymethyl-7,8-dihydropteridine diphosphate and 4-aminobenzoate: step 1/2.</text>
</comment>
<evidence type="ECO:0000256" key="1">
    <source>
        <dbReference type="ARBA" id="ARBA00000012"/>
    </source>
</evidence>
<evidence type="ECO:0000256" key="4">
    <source>
        <dbReference type="ARBA" id="ARBA00012458"/>
    </source>
</evidence>
<dbReference type="AlphaFoldDB" id="A0A644TSL2"/>
<proteinExistence type="predicted"/>
<dbReference type="GO" id="GO:0046872">
    <property type="term" value="F:metal ion binding"/>
    <property type="evidence" value="ECO:0007669"/>
    <property type="project" value="UniProtKB-KW"/>
</dbReference>
<dbReference type="PANTHER" id="PTHR20941">
    <property type="entry name" value="FOLATE SYNTHESIS PROTEINS"/>
    <property type="match status" value="1"/>
</dbReference>
<keyword evidence="6" id="KW-0479">Metal-binding</keyword>
<evidence type="ECO:0000256" key="2">
    <source>
        <dbReference type="ARBA" id="ARBA00001946"/>
    </source>
</evidence>
<dbReference type="Gene3D" id="3.20.20.20">
    <property type="entry name" value="Dihydropteroate synthase-like"/>
    <property type="match status" value="1"/>
</dbReference>
<reference evidence="10" key="1">
    <citation type="submission" date="2019-08" db="EMBL/GenBank/DDBJ databases">
        <authorList>
            <person name="Kucharzyk K."/>
            <person name="Murdoch R.W."/>
            <person name="Higgins S."/>
            <person name="Loffler F."/>
        </authorList>
    </citation>
    <scope>NUCLEOTIDE SEQUENCE</scope>
</reference>
<evidence type="ECO:0000259" key="9">
    <source>
        <dbReference type="PROSITE" id="PS50972"/>
    </source>
</evidence>